<evidence type="ECO:0000313" key="1">
    <source>
        <dbReference type="EMBL" id="KAF2878700.1"/>
    </source>
</evidence>
<dbReference type="EMBL" id="VTPC01091303">
    <property type="protein sequence ID" value="KAF2878700.1"/>
    <property type="molecule type" value="Genomic_DNA"/>
</dbReference>
<gene>
    <name evidence="1" type="ORF">ILUMI_27468</name>
</gene>
<keyword evidence="2" id="KW-1185">Reference proteome</keyword>
<dbReference type="AlphaFoldDB" id="A0A8K0FVM3"/>
<evidence type="ECO:0000313" key="2">
    <source>
        <dbReference type="Proteomes" id="UP000801492"/>
    </source>
</evidence>
<proteinExistence type="predicted"/>
<protein>
    <submittedName>
        <fullName evidence="1">Uncharacterized protein</fullName>
    </submittedName>
</protein>
<dbReference type="Proteomes" id="UP000801492">
    <property type="component" value="Unassembled WGS sequence"/>
</dbReference>
<organism evidence="1 2">
    <name type="scientific">Ignelater luminosus</name>
    <name type="common">Cucubano</name>
    <name type="synonym">Pyrophorus luminosus</name>
    <dbReference type="NCBI Taxonomy" id="2038154"/>
    <lineage>
        <taxon>Eukaryota</taxon>
        <taxon>Metazoa</taxon>
        <taxon>Ecdysozoa</taxon>
        <taxon>Arthropoda</taxon>
        <taxon>Hexapoda</taxon>
        <taxon>Insecta</taxon>
        <taxon>Pterygota</taxon>
        <taxon>Neoptera</taxon>
        <taxon>Endopterygota</taxon>
        <taxon>Coleoptera</taxon>
        <taxon>Polyphaga</taxon>
        <taxon>Elateriformia</taxon>
        <taxon>Elateroidea</taxon>
        <taxon>Elateridae</taxon>
        <taxon>Agrypninae</taxon>
        <taxon>Pyrophorini</taxon>
        <taxon>Ignelater</taxon>
    </lineage>
</organism>
<reference evidence="1" key="1">
    <citation type="submission" date="2019-08" db="EMBL/GenBank/DDBJ databases">
        <title>The genome of the North American firefly Photinus pyralis.</title>
        <authorList>
            <consortium name="Photinus pyralis genome working group"/>
            <person name="Fallon T.R."/>
            <person name="Sander Lower S.E."/>
            <person name="Weng J.-K."/>
        </authorList>
    </citation>
    <scope>NUCLEOTIDE SEQUENCE</scope>
    <source>
        <strain evidence="1">TRF0915ILg1</strain>
        <tissue evidence="1">Whole body</tissue>
    </source>
</reference>
<accession>A0A8K0FVM3</accession>
<comment type="caution">
    <text evidence="1">The sequence shown here is derived from an EMBL/GenBank/DDBJ whole genome shotgun (WGS) entry which is preliminary data.</text>
</comment>
<sequence>MTSYVTDRDEDMLKQQEKFLRNGTQDSEIELRFETPPPQSLTSVGKIRDKEAKKAQSTVLTSTPIKDKLERKHKEKIMKEQTTVDKIRQKAVKQKFLIDESCSGCDVDGKITCNSTNLESELSITEDITVVDGNFVVVKYVRKNMKKNTTLDK</sequence>
<name>A0A8K0FVM3_IGNLU</name>